<evidence type="ECO:0000313" key="10">
    <source>
        <dbReference type="EMBL" id="RTE04259.1"/>
    </source>
</evidence>
<feature type="transmembrane region" description="Helical" evidence="8">
    <location>
        <begin position="454"/>
        <end position="474"/>
    </location>
</feature>
<accession>A0A3S0A0I4</accession>
<feature type="domain" description="Glycosyltransferase RgtA/B/C/D-like" evidence="9">
    <location>
        <begin position="150"/>
        <end position="283"/>
    </location>
</feature>
<dbReference type="GO" id="GO:0016763">
    <property type="term" value="F:pentosyltransferase activity"/>
    <property type="evidence" value="ECO:0007669"/>
    <property type="project" value="TreeGrafter"/>
</dbReference>
<comment type="subcellular location">
    <subcellularLocation>
        <location evidence="1">Cell membrane</location>
        <topology evidence="1">Multi-pass membrane protein</topology>
    </subcellularLocation>
</comment>
<evidence type="ECO:0000256" key="1">
    <source>
        <dbReference type="ARBA" id="ARBA00004651"/>
    </source>
</evidence>
<dbReference type="Proteomes" id="UP000276128">
    <property type="component" value="Unassembled WGS sequence"/>
</dbReference>
<dbReference type="GO" id="GO:0005886">
    <property type="term" value="C:plasma membrane"/>
    <property type="evidence" value="ECO:0007669"/>
    <property type="project" value="UniProtKB-SubCell"/>
</dbReference>
<feature type="transmembrane region" description="Helical" evidence="8">
    <location>
        <begin position="291"/>
        <end position="310"/>
    </location>
</feature>
<reference evidence="10 11" key="1">
    <citation type="submission" date="2018-12" db="EMBL/GenBank/DDBJ databases">
        <title>Bacillus ochoae sp. nov., Paenibacillus whitsoniae sp. nov., Paenibacillus spiritus sp. nov. Isolated from the Mars Exploration Rover during spacecraft assembly.</title>
        <authorList>
            <person name="Seuylemezian A."/>
            <person name="Vaishampayan P."/>
        </authorList>
    </citation>
    <scope>NUCLEOTIDE SEQUENCE [LARGE SCALE GENOMIC DNA]</scope>
    <source>
        <strain evidence="10 11">MER 54</strain>
    </source>
</reference>
<feature type="transmembrane region" description="Helical" evidence="8">
    <location>
        <begin position="417"/>
        <end position="434"/>
    </location>
</feature>
<sequence>MIVRKLEKVILWAGLLFFACVFLFSLVARTGLAGHRDITLGLAGFPDLRIGLESHPAVTLGLLITVLAAYTGVGLWLHKRPASRGSFLLGLLAVAVSLRLAAVFYLDTQPGSDFRVLYENAQKAAAGDFSFGHSEYYVRWVYQLGYTLYQGLILSWFGPGLLPLKLFNVLFDTLTVVLVYRIAANVFGETSGRMAGLLYATYVPNLLMSAVLSNQHLSTLFFAAGCWAAIALRHRKSPWGMAAVGVLFAAGTTFRPMGAFYAGILLLFLLAVAWQREGKLRYQLGELAKKAAVFAAVYLIMQQAVAYTLIAQGVTEVNLYANQEPYWKFMVGMNSSSYGFWNEDDAVYASQFPLGEQRNHMEKMRFMERLHDVKAMPALFVSKWAVMWAGNDESILWSLEGTDRTYLPLNVLAMERAQYMAMAVMGFAALYVLLFKRARNAGRPQESPEKGPVLFLLALLLAYAALHLVIEVQVRYRLDIMPFFTAIAGFGCLTLGRGVEKRRKAEQTNDKATGL</sequence>
<gene>
    <name evidence="10" type="ORF">EJQ19_26935</name>
</gene>
<feature type="transmembrane region" description="Helical" evidence="8">
    <location>
        <begin position="86"/>
        <end position="106"/>
    </location>
</feature>
<feature type="transmembrane region" description="Helical" evidence="8">
    <location>
        <begin position="169"/>
        <end position="187"/>
    </location>
</feature>
<keyword evidence="5 8" id="KW-0812">Transmembrane</keyword>
<dbReference type="Pfam" id="PF13231">
    <property type="entry name" value="PMT_2"/>
    <property type="match status" value="1"/>
</dbReference>
<dbReference type="AlphaFoldDB" id="A0A3S0A0I4"/>
<evidence type="ECO:0000256" key="2">
    <source>
        <dbReference type="ARBA" id="ARBA00022475"/>
    </source>
</evidence>
<evidence type="ECO:0000256" key="7">
    <source>
        <dbReference type="ARBA" id="ARBA00023136"/>
    </source>
</evidence>
<keyword evidence="6 8" id="KW-1133">Transmembrane helix</keyword>
<evidence type="ECO:0000256" key="8">
    <source>
        <dbReference type="SAM" id="Phobius"/>
    </source>
</evidence>
<keyword evidence="4" id="KW-0808">Transferase</keyword>
<dbReference type="RefSeq" id="WP_126144321.1">
    <property type="nucleotide sequence ID" value="NZ_RXHU01000094.1"/>
</dbReference>
<evidence type="ECO:0000313" key="11">
    <source>
        <dbReference type="Proteomes" id="UP000276128"/>
    </source>
</evidence>
<feature type="transmembrane region" description="Helical" evidence="8">
    <location>
        <begin position="244"/>
        <end position="271"/>
    </location>
</feature>
<proteinExistence type="predicted"/>
<name>A0A3S0A0I4_9BACL</name>
<dbReference type="PROSITE" id="PS51257">
    <property type="entry name" value="PROKAR_LIPOPROTEIN"/>
    <property type="match status" value="1"/>
</dbReference>
<evidence type="ECO:0000256" key="6">
    <source>
        <dbReference type="ARBA" id="ARBA00022989"/>
    </source>
</evidence>
<dbReference type="OrthoDB" id="2787520at2"/>
<evidence type="ECO:0000256" key="5">
    <source>
        <dbReference type="ARBA" id="ARBA00022692"/>
    </source>
</evidence>
<feature type="transmembrane region" description="Helical" evidence="8">
    <location>
        <begin position="480"/>
        <end position="499"/>
    </location>
</feature>
<dbReference type="EMBL" id="RXHU01000094">
    <property type="protein sequence ID" value="RTE04259.1"/>
    <property type="molecule type" value="Genomic_DNA"/>
</dbReference>
<evidence type="ECO:0000256" key="4">
    <source>
        <dbReference type="ARBA" id="ARBA00022679"/>
    </source>
</evidence>
<dbReference type="PANTHER" id="PTHR33908:SF11">
    <property type="entry name" value="MEMBRANE PROTEIN"/>
    <property type="match status" value="1"/>
</dbReference>
<keyword evidence="7 8" id="KW-0472">Membrane</keyword>
<dbReference type="PANTHER" id="PTHR33908">
    <property type="entry name" value="MANNOSYLTRANSFERASE YKCB-RELATED"/>
    <property type="match status" value="1"/>
</dbReference>
<keyword evidence="11" id="KW-1185">Reference proteome</keyword>
<dbReference type="InterPro" id="IPR038731">
    <property type="entry name" value="RgtA/B/C-like"/>
</dbReference>
<feature type="transmembrane region" description="Helical" evidence="8">
    <location>
        <begin position="207"/>
        <end position="232"/>
    </location>
</feature>
<feature type="transmembrane region" description="Helical" evidence="8">
    <location>
        <begin position="57"/>
        <end position="77"/>
    </location>
</feature>
<protein>
    <recommendedName>
        <fullName evidence="9">Glycosyltransferase RgtA/B/C/D-like domain-containing protein</fullName>
    </recommendedName>
</protein>
<dbReference type="InterPro" id="IPR050297">
    <property type="entry name" value="LipidA_mod_glycosyltrf_83"/>
</dbReference>
<keyword evidence="3" id="KW-0328">Glycosyltransferase</keyword>
<dbReference type="GO" id="GO:0009103">
    <property type="term" value="P:lipopolysaccharide biosynthetic process"/>
    <property type="evidence" value="ECO:0007669"/>
    <property type="project" value="UniProtKB-ARBA"/>
</dbReference>
<evidence type="ECO:0000256" key="3">
    <source>
        <dbReference type="ARBA" id="ARBA00022676"/>
    </source>
</evidence>
<organism evidence="10 11">
    <name type="scientific">Paenibacillus whitsoniae</name>
    <dbReference type="NCBI Taxonomy" id="2496558"/>
    <lineage>
        <taxon>Bacteria</taxon>
        <taxon>Bacillati</taxon>
        <taxon>Bacillota</taxon>
        <taxon>Bacilli</taxon>
        <taxon>Bacillales</taxon>
        <taxon>Paenibacillaceae</taxon>
        <taxon>Paenibacillus</taxon>
    </lineage>
</organism>
<keyword evidence="2" id="KW-1003">Cell membrane</keyword>
<evidence type="ECO:0000259" key="9">
    <source>
        <dbReference type="Pfam" id="PF13231"/>
    </source>
</evidence>
<comment type="caution">
    <text evidence="10">The sequence shown here is derived from an EMBL/GenBank/DDBJ whole genome shotgun (WGS) entry which is preliminary data.</text>
</comment>